<evidence type="ECO:0000256" key="10">
    <source>
        <dbReference type="ARBA" id="ARBA00022989"/>
    </source>
</evidence>
<dbReference type="InterPro" id="IPR050278">
    <property type="entry name" value="Serine_Prot_S9B/DPPIV"/>
</dbReference>
<dbReference type="STRING" id="27342.A0A0H2RNF2"/>
<dbReference type="Proteomes" id="UP000053477">
    <property type="component" value="Unassembled WGS sequence"/>
</dbReference>
<protein>
    <recommendedName>
        <fullName evidence="19">Dipeptidyl aminopeptidase</fullName>
    </recommendedName>
</protein>
<organism evidence="17 18">
    <name type="scientific">Schizopora paradoxa</name>
    <dbReference type="NCBI Taxonomy" id="27342"/>
    <lineage>
        <taxon>Eukaryota</taxon>
        <taxon>Fungi</taxon>
        <taxon>Dikarya</taxon>
        <taxon>Basidiomycota</taxon>
        <taxon>Agaricomycotina</taxon>
        <taxon>Agaricomycetes</taxon>
        <taxon>Hymenochaetales</taxon>
        <taxon>Schizoporaceae</taxon>
        <taxon>Schizopora</taxon>
    </lineage>
</organism>
<dbReference type="InterPro" id="IPR029058">
    <property type="entry name" value="AB_hydrolase_fold"/>
</dbReference>
<reference evidence="17 18" key="1">
    <citation type="submission" date="2015-04" db="EMBL/GenBank/DDBJ databases">
        <title>Complete genome sequence of Schizopora paradoxa KUC8140, a cosmopolitan wood degrader in East Asia.</title>
        <authorList>
            <consortium name="DOE Joint Genome Institute"/>
            <person name="Min B."/>
            <person name="Park H."/>
            <person name="Jang Y."/>
            <person name="Kim J.-J."/>
            <person name="Kim K.H."/>
            <person name="Pangilinan J."/>
            <person name="Lipzen A."/>
            <person name="Riley R."/>
            <person name="Grigoriev I.V."/>
            <person name="Spatafora J.W."/>
            <person name="Choi I.-G."/>
        </authorList>
    </citation>
    <scope>NUCLEOTIDE SEQUENCE [LARGE SCALE GENOMIC DNA]</scope>
    <source>
        <strain evidence="17 18">KUC8140</strain>
    </source>
</reference>
<evidence type="ECO:0000256" key="5">
    <source>
        <dbReference type="ARBA" id="ARBA00022670"/>
    </source>
</evidence>
<dbReference type="EMBL" id="KQ086012">
    <property type="protein sequence ID" value="KLO10968.1"/>
    <property type="molecule type" value="Genomic_DNA"/>
</dbReference>
<evidence type="ECO:0000256" key="3">
    <source>
        <dbReference type="ARBA" id="ARBA00022438"/>
    </source>
</evidence>
<dbReference type="GO" id="GO:0004177">
    <property type="term" value="F:aminopeptidase activity"/>
    <property type="evidence" value="ECO:0007669"/>
    <property type="project" value="UniProtKB-KW"/>
</dbReference>
<gene>
    <name evidence="17" type="ORF">SCHPADRAFT_831808</name>
</gene>
<evidence type="ECO:0000256" key="9">
    <source>
        <dbReference type="ARBA" id="ARBA00022968"/>
    </source>
</evidence>
<dbReference type="FunFam" id="3.40.50.1820:FF:000003">
    <property type="entry name" value="Dipeptidyl peptidase 4"/>
    <property type="match status" value="1"/>
</dbReference>
<dbReference type="InterPro" id="IPR001375">
    <property type="entry name" value="Peptidase_S9_cat"/>
</dbReference>
<dbReference type="GO" id="GO:0004252">
    <property type="term" value="F:serine-type endopeptidase activity"/>
    <property type="evidence" value="ECO:0007669"/>
    <property type="project" value="InterPro"/>
</dbReference>
<dbReference type="SUPFAM" id="SSF53474">
    <property type="entry name" value="alpha/beta-Hydrolases"/>
    <property type="match status" value="1"/>
</dbReference>
<name>A0A0H2RNF2_9AGAM</name>
<feature type="domain" description="Peptidase S9 prolyl oligopeptidase catalytic" evidence="15">
    <location>
        <begin position="675"/>
        <end position="874"/>
    </location>
</feature>
<evidence type="ECO:0000256" key="7">
    <source>
        <dbReference type="ARBA" id="ARBA00022801"/>
    </source>
</evidence>
<evidence type="ECO:0000256" key="12">
    <source>
        <dbReference type="ARBA" id="ARBA00023180"/>
    </source>
</evidence>
<evidence type="ECO:0008006" key="19">
    <source>
        <dbReference type="Google" id="ProtNLM"/>
    </source>
</evidence>
<dbReference type="OrthoDB" id="16520at2759"/>
<keyword evidence="6 14" id="KW-0812">Transmembrane</keyword>
<evidence type="ECO:0000256" key="13">
    <source>
        <dbReference type="SAM" id="MobiDB-lite"/>
    </source>
</evidence>
<dbReference type="SUPFAM" id="SSF82171">
    <property type="entry name" value="DPP6 N-terminal domain-like"/>
    <property type="match status" value="1"/>
</dbReference>
<dbReference type="InParanoid" id="A0A0H2RNF2"/>
<feature type="domain" description="Dipeptidylpeptidase IV N-terminal" evidence="16">
    <location>
        <begin position="171"/>
        <end position="586"/>
    </location>
</feature>
<keyword evidence="3" id="KW-0031">Aminopeptidase</keyword>
<keyword evidence="11 14" id="KW-0472">Membrane</keyword>
<feature type="transmembrane region" description="Helical" evidence="14">
    <location>
        <begin position="63"/>
        <end position="83"/>
    </location>
</feature>
<dbReference type="GO" id="GO:0006508">
    <property type="term" value="P:proteolysis"/>
    <property type="evidence" value="ECO:0007669"/>
    <property type="project" value="UniProtKB-KW"/>
</dbReference>
<dbReference type="FunCoup" id="A0A0H2RNF2">
    <property type="interactions" value="118"/>
</dbReference>
<dbReference type="InterPro" id="IPR002469">
    <property type="entry name" value="Peptidase_S9B_N"/>
</dbReference>
<evidence type="ECO:0000256" key="4">
    <source>
        <dbReference type="ARBA" id="ARBA00022554"/>
    </source>
</evidence>
<evidence type="ECO:0000256" key="11">
    <source>
        <dbReference type="ARBA" id="ARBA00023136"/>
    </source>
</evidence>
<dbReference type="AlphaFoldDB" id="A0A0H2RNF2"/>
<keyword evidence="9" id="KW-0735">Signal-anchor</keyword>
<evidence type="ECO:0000256" key="8">
    <source>
        <dbReference type="ARBA" id="ARBA00022825"/>
    </source>
</evidence>
<dbReference type="PROSITE" id="PS00708">
    <property type="entry name" value="PRO_ENDOPEP_SER"/>
    <property type="match status" value="1"/>
</dbReference>
<evidence type="ECO:0000313" key="17">
    <source>
        <dbReference type="EMBL" id="KLO10968.1"/>
    </source>
</evidence>
<evidence type="ECO:0000256" key="1">
    <source>
        <dbReference type="ARBA" id="ARBA00004576"/>
    </source>
</evidence>
<feature type="region of interest" description="Disordered" evidence="13">
    <location>
        <begin position="1"/>
        <end position="42"/>
    </location>
</feature>
<dbReference type="Gene3D" id="2.140.10.30">
    <property type="entry name" value="Dipeptidylpeptidase IV, N-terminal domain"/>
    <property type="match status" value="1"/>
</dbReference>
<dbReference type="GO" id="GO:0005774">
    <property type="term" value="C:vacuolar membrane"/>
    <property type="evidence" value="ECO:0007669"/>
    <property type="project" value="UniProtKB-SubCell"/>
</dbReference>
<keyword evidence="7" id="KW-0378">Hydrolase</keyword>
<sequence>MPEVYYDDGPFDPPSSPESEEERMLLAKDGHERGMGDGTGPMSPGAAENGFIVLKRPPNPLRFLLLALAGLLLFAIVIGVFAAHTYSGSSFIGAQGTRRVTIDHVFNGTFGAVYKSLRWVPEAGDGVYAADDGGKIELVDLKDESSTTLINLTDVKTADGKRLGLAQWQLSSDMKYMLIKADYMKQWRHSSFGNYYIHDIAARQARAIIPPSYPPTTAFAKWSPAGEAIAFVQSNDVYVLPDASPDTKPIRITSNGNASIFNGVPDWVYEEEVFSSDYALWWSPDSSRIAFLSLDETAVDEYVVPIYNPTGDSYSVHPYTSELVMKYPKPGYANPLVQLRVFDLAAYNQRVLDGLDDFDHGENGISEGVEDNIVTLTWSGRQDANDTVVAEVAWVAPEVLMVREVNRAADDGSVVHFDLSRSSGSSEALGQVVRRLGKDGEEGDRGWIECKQDIRPLPPSLVQSLGLPGPAYLDVVNNSAGFPHIALFSPADSKTPIFLTDGDWEVTGSILGVDDNGVVYFTAAYPTSIERTVFAAPLASLSVDGAKALSELRAMTDHSTPAWYEASFSPQAGFYLVSYRGPGVPWQSVLKSGVDREDFEYKLVENQRLNNTVAQFQLPRMVRQTIEIEGNELNVMELLPHGFDDTGRTKYPVLFHVYGGPNSQTVHSRFDVGNWHTFLASELKYIIVVVDGRGTGAKGRKLRNPVRGDLGFFETRDQIEAAKIWAGKKYVDPKRIGIWGWSYGGFMTSKVMEANAGIHTLGMAVAPVTSWRLYDSIYTERYLSVPEANPGGYLNASIHDMTGFHNVNFLLAHGSGDDNVHFANSAHLLDMLTAAKVRDFRFRMFTDSDHSITTRGAYRELHEWMTAFLIEKWGKGGTKRSW</sequence>
<dbReference type="GO" id="GO:0008239">
    <property type="term" value="F:dipeptidyl-peptidase activity"/>
    <property type="evidence" value="ECO:0007669"/>
    <property type="project" value="TreeGrafter"/>
</dbReference>
<keyword evidence="4" id="KW-0926">Vacuole</keyword>
<dbReference type="GO" id="GO:0005886">
    <property type="term" value="C:plasma membrane"/>
    <property type="evidence" value="ECO:0007669"/>
    <property type="project" value="TreeGrafter"/>
</dbReference>
<keyword evidence="18" id="KW-1185">Reference proteome</keyword>
<proteinExistence type="inferred from homology"/>
<keyword evidence="8" id="KW-0720">Serine protease</keyword>
<dbReference type="PANTHER" id="PTHR11731">
    <property type="entry name" value="PROTEASE FAMILY S9B,C DIPEPTIDYL-PEPTIDASE IV-RELATED"/>
    <property type="match status" value="1"/>
</dbReference>
<keyword evidence="5" id="KW-0645">Protease</keyword>
<dbReference type="Pfam" id="PF00326">
    <property type="entry name" value="Peptidase_S9"/>
    <property type="match status" value="1"/>
</dbReference>
<dbReference type="PANTHER" id="PTHR11731:SF200">
    <property type="entry name" value="DIPEPTIDYL PEPTIDASE 10, ISOFORM B"/>
    <property type="match status" value="1"/>
</dbReference>
<evidence type="ECO:0000259" key="16">
    <source>
        <dbReference type="Pfam" id="PF00930"/>
    </source>
</evidence>
<evidence type="ECO:0000256" key="2">
    <source>
        <dbReference type="ARBA" id="ARBA00006150"/>
    </source>
</evidence>
<evidence type="ECO:0000256" key="14">
    <source>
        <dbReference type="SAM" id="Phobius"/>
    </source>
</evidence>
<comment type="subcellular location">
    <subcellularLocation>
        <location evidence="1">Vacuole membrane</location>
        <topology evidence="1">Single-pass type II membrane protein</topology>
    </subcellularLocation>
</comment>
<evidence type="ECO:0000256" key="6">
    <source>
        <dbReference type="ARBA" id="ARBA00022692"/>
    </source>
</evidence>
<evidence type="ECO:0000313" key="18">
    <source>
        <dbReference type="Proteomes" id="UP000053477"/>
    </source>
</evidence>
<dbReference type="InterPro" id="IPR002471">
    <property type="entry name" value="Pept_S9_AS"/>
</dbReference>
<evidence type="ECO:0000259" key="15">
    <source>
        <dbReference type="Pfam" id="PF00326"/>
    </source>
</evidence>
<feature type="compositionally biased region" description="Acidic residues" evidence="13">
    <location>
        <begin position="1"/>
        <end position="10"/>
    </location>
</feature>
<keyword evidence="12" id="KW-0325">Glycoprotein</keyword>
<dbReference type="Pfam" id="PF00930">
    <property type="entry name" value="DPPIV_N"/>
    <property type="match status" value="1"/>
</dbReference>
<feature type="compositionally biased region" description="Basic and acidic residues" evidence="13">
    <location>
        <begin position="22"/>
        <end position="35"/>
    </location>
</feature>
<keyword evidence="10 14" id="KW-1133">Transmembrane helix</keyword>
<dbReference type="Gene3D" id="3.40.50.1820">
    <property type="entry name" value="alpha/beta hydrolase"/>
    <property type="match status" value="1"/>
</dbReference>
<accession>A0A0H2RNF2</accession>
<comment type="similarity">
    <text evidence="2">Belongs to the peptidase S9B family.</text>
</comment>